<dbReference type="AlphaFoldDB" id="A0A520MF11"/>
<accession>A0A520MF11</accession>
<protein>
    <submittedName>
        <fullName evidence="7">Aminotransferase</fullName>
    </submittedName>
</protein>
<keyword evidence="5 6" id="KW-0663">Pyridoxal phosphate</keyword>
<gene>
    <name evidence="7" type="ORF">EVB03_06585</name>
</gene>
<dbReference type="CDD" id="cd00610">
    <property type="entry name" value="OAT_like"/>
    <property type="match status" value="1"/>
</dbReference>
<dbReference type="Gene3D" id="3.90.1150.10">
    <property type="entry name" value="Aspartate Aminotransferase, domain 1"/>
    <property type="match status" value="1"/>
</dbReference>
<name>A0A520MF11_9GAMM</name>
<evidence type="ECO:0000256" key="6">
    <source>
        <dbReference type="RuleBase" id="RU003560"/>
    </source>
</evidence>
<dbReference type="FunFam" id="3.40.640.10:FF:000014">
    <property type="entry name" value="Adenosylmethionine-8-amino-7-oxononanoate aminotransferase, probable"/>
    <property type="match status" value="1"/>
</dbReference>
<comment type="cofactor">
    <cofactor evidence="1">
        <name>pyridoxal 5'-phosphate</name>
        <dbReference type="ChEBI" id="CHEBI:597326"/>
    </cofactor>
</comment>
<evidence type="ECO:0000256" key="1">
    <source>
        <dbReference type="ARBA" id="ARBA00001933"/>
    </source>
</evidence>
<dbReference type="NCBIfam" id="NF005447">
    <property type="entry name" value="PRK07036.1"/>
    <property type="match status" value="1"/>
</dbReference>
<keyword evidence="3 7" id="KW-0032">Aminotransferase</keyword>
<dbReference type="PROSITE" id="PS00600">
    <property type="entry name" value="AA_TRANSFER_CLASS_3"/>
    <property type="match status" value="1"/>
</dbReference>
<dbReference type="PIRSF" id="PIRSF000521">
    <property type="entry name" value="Transaminase_4ab_Lys_Orn"/>
    <property type="match status" value="1"/>
</dbReference>
<evidence type="ECO:0000256" key="5">
    <source>
        <dbReference type="ARBA" id="ARBA00022898"/>
    </source>
</evidence>
<dbReference type="PANTHER" id="PTHR43094">
    <property type="entry name" value="AMINOTRANSFERASE"/>
    <property type="match status" value="1"/>
</dbReference>
<evidence type="ECO:0000256" key="4">
    <source>
        <dbReference type="ARBA" id="ARBA00022679"/>
    </source>
</evidence>
<dbReference type="GO" id="GO:0008483">
    <property type="term" value="F:transaminase activity"/>
    <property type="evidence" value="ECO:0007669"/>
    <property type="project" value="UniProtKB-KW"/>
</dbReference>
<dbReference type="SUPFAM" id="SSF53383">
    <property type="entry name" value="PLP-dependent transferases"/>
    <property type="match status" value="1"/>
</dbReference>
<dbReference type="InterPro" id="IPR005814">
    <property type="entry name" value="Aminotrans_3"/>
</dbReference>
<dbReference type="PANTHER" id="PTHR43094:SF1">
    <property type="entry name" value="AMINOTRANSFERASE CLASS-III"/>
    <property type="match status" value="1"/>
</dbReference>
<comment type="similarity">
    <text evidence="2 6">Belongs to the class-III pyridoxal-phosphate-dependent aminotransferase family.</text>
</comment>
<dbReference type="InterPro" id="IPR015424">
    <property type="entry name" value="PyrdxlP-dep_Trfase"/>
</dbReference>
<keyword evidence="4 7" id="KW-0808">Transferase</keyword>
<sequence length="474" mass="52398">MSDNKFSSHDQSYFDQFDTDIINQQDKNHFLHPFQVFDAFTEEGALPIAAAHEAYIYDSDGNRYLDAVGGLWCTNIGLGREEMAEAIADQVRNMAYASPFVDMTNIPAAQLSAKLADLAPGDLNHIALSCGGSTAVDTAYRLIHFYQNCRGKHDKKHIISRVNSYHGTTYAAMSIGGKPGDHPPEFDYIKDTIHHISCPNFYRAEAGVTETEFLAAKLAELENKILSIGADKVAAFFAEPIFGAGGVIVPPKGYHRGTWEICQKYDVLYVSDEVVTAFGRLGHWFASKEVFDFQPDIICSAKGLTSGYQPLGATIYSSAIHDVISELGHGRCFTHGYTYSGHPVACAAALKNIEIMEREQLLPHVQHLGPYFQEQLKTLTDLPIVGDVRGVGLMACVEFVKDKETKELFSEDLDIGKWVSNQADSRGLIVRPIINLNVMSPPLIIDRAQVDFIVATLRDSILACIKDLQKEGHF</sequence>
<dbReference type="EMBL" id="SHBP01000008">
    <property type="protein sequence ID" value="RZO19795.1"/>
    <property type="molecule type" value="Genomic_DNA"/>
</dbReference>
<dbReference type="InterPro" id="IPR015421">
    <property type="entry name" value="PyrdxlP-dep_Trfase_major"/>
</dbReference>
<proteinExistence type="inferred from homology"/>
<comment type="caution">
    <text evidence="7">The sequence shown here is derived from an EMBL/GenBank/DDBJ whole genome shotgun (WGS) entry which is preliminary data.</text>
</comment>
<dbReference type="GO" id="GO:0005829">
    <property type="term" value="C:cytosol"/>
    <property type="evidence" value="ECO:0007669"/>
    <property type="project" value="TreeGrafter"/>
</dbReference>
<organism evidence="7 8">
    <name type="scientific">SAR92 clade bacterium</name>
    <dbReference type="NCBI Taxonomy" id="2315479"/>
    <lineage>
        <taxon>Bacteria</taxon>
        <taxon>Pseudomonadati</taxon>
        <taxon>Pseudomonadota</taxon>
        <taxon>Gammaproteobacteria</taxon>
        <taxon>Cellvibrionales</taxon>
        <taxon>Porticoccaceae</taxon>
        <taxon>SAR92 clade</taxon>
    </lineage>
</organism>
<evidence type="ECO:0000313" key="7">
    <source>
        <dbReference type="EMBL" id="RZO19795.1"/>
    </source>
</evidence>
<reference evidence="7 8" key="1">
    <citation type="submission" date="2019-02" db="EMBL/GenBank/DDBJ databases">
        <title>Prokaryotic population dynamics and viral predation in marine succession experiment using metagenomics: the confinement effect.</title>
        <authorList>
            <person name="Haro-Moreno J.M."/>
            <person name="Rodriguez-Valera F."/>
            <person name="Lopez-Perez M."/>
        </authorList>
    </citation>
    <scope>NUCLEOTIDE SEQUENCE [LARGE SCALE GENOMIC DNA]</scope>
    <source>
        <strain evidence="7">MED-G170</strain>
    </source>
</reference>
<dbReference type="InterPro" id="IPR049704">
    <property type="entry name" value="Aminotrans_3_PPA_site"/>
</dbReference>
<dbReference type="Gene3D" id="3.40.640.10">
    <property type="entry name" value="Type I PLP-dependent aspartate aminotransferase-like (Major domain)"/>
    <property type="match status" value="1"/>
</dbReference>
<dbReference type="Pfam" id="PF00202">
    <property type="entry name" value="Aminotran_3"/>
    <property type="match status" value="1"/>
</dbReference>
<evidence type="ECO:0000313" key="8">
    <source>
        <dbReference type="Proteomes" id="UP000315889"/>
    </source>
</evidence>
<evidence type="ECO:0000256" key="3">
    <source>
        <dbReference type="ARBA" id="ARBA00022576"/>
    </source>
</evidence>
<dbReference type="InterPro" id="IPR015422">
    <property type="entry name" value="PyrdxlP-dep_Trfase_small"/>
</dbReference>
<evidence type="ECO:0000256" key="2">
    <source>
        <dbReference type="ARBA" id="ARBA00008954"/>
    </source>
</evidence>
<dbReference type="Proteomes" id="UP000315889">
    <property type="component" value="Unassembled WGS sequence"/>
</dbReference>
<dbReference type="GO" id="GO:0030170">
    <property type="term" value="F:pyridoxal phosphate binding"/>
    <property type="evidence" value="ECO:0007669"/>
    <property type="project" value="InterPro"/>
</dbReference>